<dbReference type="SUPFAM" id="SSF57850">
    <property type="entry name" value="RING/U-box"/>
    <property type="match status" value="1"/>
</dbReference>
<evidence type="ECO:0000256" key="7">
    <source>
        <dbReference type="ARBA" id="ARBA00022786"/>
    </source>
</evidence>
<feature type="domain" description="PHD-type" evidence="15">
    <location>
        <begin position="291"/>
        <end position="342"/>
    </location>
</feature>
<dbReference type="InterPro" id="IPR017907">
    <property type="entry name" value="Znf_RING_CS"/>
</dbReference>
<dbReference type="InterPro" id="IPR019787">
    <property type="entry name" value="Znf_PHD-finger"/>
</dbReference>
<evidence type="ECO:0000259" key="18">
    <source>
        <dbReference type="PROSITE" id="PS51015"/>
    </source>
</evidence>
<keyword evidence="7" id="KW-0833">Ubl conjugation pathway</keyword>
<evidence type="ECO:0000256" key="3">
    <source>
        <dbReference type="ARBA" id="ARBA00012483"/>
    </source>
</evidence>
<evidence type="ECO:0000256" key="12">
    <source>
        <dbReference type="PROSITE-ProRule" id="PRU00175"/>
    </source>
</evidence>
<sequence>MYVKVRTMDGKREMLLTVSRTMGVEDFKRVIEEEMDVKVDLQRLFYRGKQLENDYTLHDYNININDVIQLMIKIQISGLESSNTPTSSSSVTTIPSFNSEKEIVDDNGEKLLETLTESLYYKTGDVVDCLNQVYGAWFEAIISKIFKKDDKIIYNMQWEFDDKAPPFNVSESLIRPRARHLLQLDSLEVGQKVMINHNVDNPKEIGFWYDFTISDIIKNRRVQQLIGILHIGIDQSIDNLKVIPGSDIFAIEEPKFLKDRTEDEQYMVSKRRRVQANCDACFDNPNKKCRECGCRICAGKEDEHNLLLCDECDSAYHIGCLNPPLTSIPEEDYWYCSECKNDENEIVKAGDKLKQTKKKTNENSNNRRKKNWDRGMACVGVSKHCTIVSIYHVGPIPGIEVGTSWLYRVQVSEAGVHRPHIAGIHGKSKQCAYSIVLAGGYEDNIDNGDEFIYSGSGGRDLSGNKRTARQTCDQTLTNMNKALALNCNAKFNPRVGATAEYWRDGIPVRVVRNYKLAKFSKYAPEQGNRYDGIYKVVKYYPEIGKSGFRIWKFLLRRDDPVPAPWTKAGKARIKALGLKFIYPDGYLEAKEKNEVNENEINKISKKRKLRMKESATSNEEKQQKKKRKFGGYKLESEVAEHIEQDRTNVKLWDECRKALQDGKPAFLQYVSERFTCPCCLELVYKPVTTPCAHNICLNCLKRSFLMGRRCCLSCRYFFNENYKVTINTSLSSALSLLYPGYKGGR</sequence>
<dbReference type="Gene3D" id="2.30.30.1150">
    <property type="match status" value="1"/>
</dbReference>
<dbReference type="PRINTS" id="PR00348">
    <property type="entry name" value="UBIQUITIN"/>
</dbReference>
<comment type="caution">
    <text evidence="19">The sequence shown here is derived from an EMBL/GenBank/DDBJ whole genome shotgun (WGS) entry which is preliminary data.</text>
</comment>
<dbReference type="CDD" id="cd20387">
    <property type="entry name" value="Tudor_UHRF_rpt1"/>
    <property type="match status" value="1"/>
</dbReference>
<evidence type="ECO:0000256" key="13">
    <source>
        <dbReference type="PROSITE-ProRule" id="PRU00358"/>
    </source>
</evidence>
<comment type="subcellular location">
    <subcellularLocation>
        <location evidence="13">Nucleus</location>
    </subcellularLocation>
</comment>
<evidence type="ECO:0000259" key="16">
    <source>
        <dbReference type="PROSITE" id="PS50053"/>
    </source>
</evidence>
<dbReference type="InterPro" id="IPR029071">
    <property type="entry name" value="Ubiquitin-like_domsf"/>
</dbReference>
<dbReference type="GO" id="GO:0008270">
    <property type="term" value="F:zinc ion binding"/>
    <property type="evidence" value="ECO:0007669"/>
    <property type="project" value="UniProtKB-KW"/>
</dbReference>
<dbReference type="GO" id="GO:0003677">
    <property type="term" value="F:DNA binding"/>
    <property type="evidence" value="ECO:0007669"/>
    <property type="project" value="UniProtKB-KW"/>
</dbReference>
<dbReference type="GO" id="GO:0061630">
    <property type="term" value="F:ubiquitin protein ligase activity"/>
    <property type="evidence" value="ECO:0007669"/>
    <property type="project" value="UniProtKB-EC"/>
</dbReference>
<dbReference type="InterPro" id="IPR045134">
    <property type="entry name" value="UHRF1/2-like"/>
</dbReference>
<comment type="pathway">
    <text evidence="2">Protein modification; protein ubiquitination.</text>
</comment>
<dbReference type="Gene3D" id="3.10.20.90">
    <property type="entry name" value="Phosphatidylinositol 3-kinase Catalytic Subunit, Chain A, domain 1"/>
    <property type="match status" value="1"/>
</dbReference>
<keyword evidence="20" id="KW-1185">Reference proteome</keyword>
<feature type="region of interest" description="Disordered" evidence="14">
    <location>
        <begin position="607"/>
        <end position="628"/>
    </location>
</feature>
<feature type="domain" description="YDG" evidence="18">
    <location>
        <begin position="394"/>
        <end position="557"/>
    </location>
</feature>
<dbReference type="Proteomes" id="UP001432146">
    <property type="component" value="Unassembled WGS sequence"/>
</dbReference>
<dbReference type="InterPro" id="IPR013083">
    <property type="entry name" value="Znf_RING/FYVE/PHD"/>
</dbReference>
<feature type="domain" description="Ubiquitin-like" evidence="16">
    <location>
        <begin position="1"/>
        <end position="73"/>
    </location>
</feature>
<dbReference type="PROSITE" id="PS50053">
    <property type="entry name" value="UBIQUITIN_2"/>
    <property type="match status" value="1"/>
</dbReference>
<dbReference type="SMART" id="SM00184">
    <property type="entry name" value="RING"/>
    <property type="match status" value="2"/>
</dbReference>
<evidence type="ECO:0000313" key="19">
    <source>
        <dbReference type="EMBL" id="KAK9300357.1"/>
    </source>
</evidence>
<keyword evidence="5" id="KW-0479">Metal-binding</keyword>
<dbReference type="Pfam" id="PF12148">
    <property type="entry name" value="TTD"/>
    <property type="match status" value="1"/>
</dbReference>
<evidence type="ECO:0000256" key="1">
    <source>
        <dbReference type="ARBA" id="ARBA00000900"/>
    </source>
</evidence>
<dbReference type="EC" id="2.3.2.27" evidence="3"/>
<evidence type="ECO:0000256" key="8">
    <source>
        <dbReference type="ARBA" id="ARBA00022833"/>
    </source>
</evidence>
<feature type="domain" description="RING-type" evidence="17">
    <location>
        <begin position="676"/>
        <end position="715"/>
    </location>
</feature>
<dbReference type="SUPFAM" id="SSF57903">
    <property type="entry name" value="FYVE/PHD zinc finger"/>
    <property type="match status" value="1"/>
</dbReference>
<dbReference type="SMART" id="SM00466">
    <property type="entry name" value="SRA"/>
    <property type="match status" value="1"/>
</dbReference>
<dbReference type="Pfam" id="PF00628">
    <property type="entry name" value="PHD"/>
    <property type="match status" value="1"/>
</dbReference>
<dbReference type="InterPro" id="IPR036987">
    <property type="entry name" value="SRA-YDG_sf"/>
</dbReference>
<comment type="catalytic activity">
    <reaction evidence="1">
        <text>S-ubiquitinyl-[E2 ubiquitin-conjugating enzyme]-L-cysteine + [acceptor protein]-L-lysine = [E2 ubiquitin-conjugating enzyme]-L-cysteine + N(6)-ubiquitinyl-[acceptor protein]-L-lysine.</text>
        <dbReference type="EC" id="2.3.2.27"/>
    </reaction>
</comment>
<dbReference type="Gene3D" id="2.30.280.10">
    <property type="entry name" value="SRA-YDG"/>
    <property type="match status" value="1"/>
</dbReference>
<dbReference type="PANTHER" id="PTHR14140:SF45">
    <property type="entry name" value="RING-TYPE E3 UBIQUITIN TRANSFERASE"/>
    <property type="match status" value="1"/>
</dbReference>
<organism evidence="19 20">
    <name type="scientific">Tetragonisca angustula</name>
    <dbReference type="NCBI Taxonomy" id="166442"/>
    <lineage>
        <taxon>Eukaryota</taxon>
        <taxon>Metazoa</taxon>
        <taxon>Ecdysozoa</taxon>
        <taxon>Arthropoda</taxon>
        <taxon>Hexapoda</taxon>
        <taxon>Insecta</taxon>
        <taxon>Pterygota</taxon>
        <taxon>Neoptera</taxon>
        <taxon>Endopterygota</taxon>
        <taxon>Hymenoptera</taxon>
        <taxon>Apocrita</taxon>
        <taxon>Aculeata</taxon>
        <taxon>Apoidea</taxon>
        <taxon>Anthophila</taxon>
        <taxon>Apidae</taxon>
        <taxon>Tetragonisca</taxon>
    </lineage>
</organism>
<dbReference type="GO" id="GO:0016567">
    <property type="term" value="P:protein ubiquitination"/>
    <property type="evidence" value="ECO:0007669"/>
    <property type="project" value="TreeGrafter"/>
</dbReference>
<dbReference type="SUPFAM" id="SSF54236">
    <property type="entry name" value="Ubiquitin-like"/>
    <property type="match status" value="1"/>
</dbReference>
<dbReference type="GO" id="GO:0005634">
    <property type="term" value="C:nucleus"/>
    <property type="evidence" value="ECO:0007669"/>
    <property type="project" value="UniProtKB-SubCell"/>
</dbReference>
<proteinExistence type="predicted"/>
<dbReference type="CDD" id="cd15525">
    <property type="entry name" value="PHD_UHRF1_2"/>
    <property type="match status" value="1"/>
</dbReference>
<dbReference type="Gene3D" id="3.30.40.10">
    <property type="entry name" value="Zinc/RING finger domain, C3HC4 (zinc finger)"/>
    <property type="match status" value="1"/>
</dbReference>
<name>A0AAW0ZTT5_9HYME</name>
<evidence type="ECO:0000313" key="20">
    <source>
        <dbReference type="Proteomes" id="UP001432146"/>
    </source>
</evidence>
<dbReference type="PANTHER" id="PTHR14140">
    <property type="entry name" value="E3 UBIQUITIN-PROTEIN LIGASE UHRF-RELATED"/>
    <property type="match status" value="1"/>
</dbReference>
<dbReference type="PROSITE" id="PS00518">
    <property type="entry name" value="ZF_RING_1"/>
    <property type="match status" value="1"/>
</dbReference>
<dbReference type="EMBL" id="JAWNGG020000127">
    <property type="protein sequence ID" value="KAK9300357.1"/>
    <property type="molecule type" value="Genomic_DNA"/>
</dbReference>
<dbReference type="SUPFAM" id="SSF88697">
    <property type="entry name" value="PUA domain-like"/>
    <property type="match status" value="1"/>
</dbReference>
<gene>
    <name evidence="19" type="ORF">QLX08_006901</name>
</gene>
<dbReference type="InterPro" id="IPR015947">
    <property type="entry name" value="PUA-like_sf"/>
</dbReference>
<keyword evidence="9" id="KW-0238">DNA-binding</keyword>
<accession>A0AAW0ZTT5</accession>
<dbReference type="InterPro" id="IPR021991">
    <property type="entry name" value="TTD_dom"/>
</dbReference>
<keyword evidence="10 13" id="KW-0539">Nucleus</keyword>
<dbReference type="InterPro" id="IPR001965">
    <property type="entry name" value="Znf_PHD"/>
</dbReference>
<evidence type="ECO:0000259" key="17">
    <source>
        <dbReference type="PROSITE" id="PS50089"/>
    </source>
</evidence>
<dbReference type="InterPro" id="IPR001841">
    <property type="entry name" value="Znf_RING"/>
</dbReference>
<evidence type="ECO:0000256" key="4">
    <source>
        <dbReference type="ARBA" id="ARBA00022679"/>
    </source>
</evidence>
<evidence type="ECO:0000256" key="10">
    <source>
        <dbReference type="ARBA" id="ARBA00023242"/>
    </source>
</evidence>
<dbReference type="GO" id="GO:0044027">
    <property type="term" value="P:negative regulation of gene expression via chromosomal CpG island methylation"/>
    <property type="evidence" value="ECO:0007669"/>
    <property type="project" value="TreeGrafter"/>
</dbReference>
<dbReference type="Pfam" id="PF00240">
    <property type="entry name" value="ubiquitin"/>
    <property type="match status" value="1"/>
</dbReference>
<reference evidence="19 20" key="1">
    <citation type="submission" date="2024-05" db="EMBL/GenBank/DDBJ databases">
        <title>The nuclear and mitochondrial genome assemblies of Tetragonisca angustula (Apidae: Meliponini), a tiny yet remarkable pollinator in the Neotropics.</title>
        <authorList>
            <person name="Ferrari R."/>
            <person name="Ricardo P.C."/>
            <person name="Dias F.C."/>
            <person name="Araujo N.S."/>
            <person name="Soares D.O."/>
            <person name="Zhou Q.-S."/>
            <person name="Zhu C.-D."/>
            <person name="Coutinho L."/>
            <person name="Airas M.C."/>
            <person name="Batista T.M."/>
        </authorList>
    </citation>
    <scope>NUCLEOTIDE SEQUENCE [LARGE SCALE GENOMIC DNA]</scope>
    <source>
        <strain evidence="19">ASF017062</strain>
        <tissue evidence="19">Abdomen</tissue>
    </source>
</reference>
<evidence type="ECO:0000256" key="6">
    <source>
        <dbReference type="ARBA" id="ARBA00022771"/>
    </source>
</evidence>
<evidence type="ECO:0000256" key="5">
    <source>
        <dbReference type="ARBA" id="ARBA00022723"/>
    </source>
</evidence>
<evidence type="ECO:0000259" key="15">
    <source>
        <dbReference type="PROSITE" id="PS50016"/>
    </source>
</evidence>
<dbReference type="SMART" id="SM00249">
    <property type="entry name" value="PHD"/>
    <property type="match status" value="1"/>
</dbReference>
<evidence type="ECO:0000256" key="11">
    <source>
        <dbReference type="ARBA" id="ARBA00023306"/>
    </source>
</evidence>
<keyword evidence="8" id="KW-0862">Zinc</keyword>
<dbReference type="InterPro" id="IPR000626">
    <property type="entry name" value="Ubiquitin-like_dom"/>
</dbReference>
<dbReference type="CDD" id="cd20388">
    <property type="entry name" value="Tudor_UHRF_rpt2"/>
    <property type="match status" value="1"/>
</dbReference>
<keyword evidence="6 12" id="KW-0863">Zinc-finger</keyword>
<keyword evidence="4" id="KW-0808">Transferase</keyword>
<dbReference type="AlphaFoldDB" id="A0AAW0ZTT5"/>
<dbReference type="InterPro" id="IPR019956">
    <property type="entry name" value="Ubiquitin_dom"/>
</dbReference>
<dbReference type="PROSITE" id="PS51015">
    <property type="entry name" value="YDG"/>
    <property type="match status" value="1"/>
</dbReference>
<dbReference type="InterPro" id="IPR011011">
    <property type="entry name" value="Znf_FYVE_PHD"/>
</dbReference>
<dbReference type="PROSITE" id="PS50016">
    <property type="entry name" value="ZF_PHD_2"/>
    <property type="match status" value="1"/>
</dbReference>
<keyword evidence="11" id="KW-0131">Cell cycle</keyword>
<evidence type="ECO:0000256" key="9">
    <source>
        <dbReference type="ARBA" id="ARBA00023125"/>
    </source>
</evidence>
<protein>
    <recommendedName>
        <fullName evidence="3">RING-type E3 ubiquitin transferase</fullName>
        <ecNumber evidence="3">2.3.2.27</ecNumber>
    </recommendedName>
</protein>
<dbReference type="Gene3D" id="2.30.30.140">
    <property type="match status" value="1"/>
</dbReference>
<evidence type="ECO:0000256" key="2">
    <source>
        <dbReference type="ARBA" id="ARBA00004906"/>
    </source>
</evidence>
<dbReference type="SMART" id="SM00213">
    <property type="entry name" value="UBQ"/>
    <property type="match status" value="1"/>
</dbReference>
<dbReference type="InterPro" id="IPR003105">
    <property type="entry name" value="SRA_YDG"/>
</dbReference>
<dbReference type="PROSITE" id="PS50089">
    <property type="entry name" value="ZF_RING_2"/>
    <property type="match status" value="1"/>
</dbReference>
<dbReference type="Pfam" id="PF02182">
    <property type="entry name" value="SAD_SRA"/>
    <property type="match status" value="1"/>
</dbReference>
<evidence type="ECO:0000256" key="14">
    <source>
        <dbReference type="SAM" id="MobiDB-lite"/>
    </source>
</evidence>